<proteinExistence type="predicted"/>
<dbReference type="EMBL" id="CM017708">
    <property type="protein sequence ID" value="TYG59520.1"/>
    <property type="molecule type" value="Genomic_DNA"/>
</dbReference>
<evidence type="ECO:0008006" key="4">
    <source>
        <dbReference type="Google" id="ProtNLM"/>
    </source>
</evidence>
<feature type="signal peptide" evidence="1">
    <location>
        <begin position="1"/>
        <end position="24"/>
    </location>
</feature>
<organism evidence="2 3">
    <name type="scientific">Gossypium darwinii</name>
    <name type="common">Darwin's cotton</name>
    <name type="synonym">Gossypium barbadense var. darwinii</name>
    <dbReference type="NCBI Taxonomy" id="34276"/>
    <lineage>
        <taxon>Eukaryota</taxon>
        <taxon>Viridiplantae</taxon>
        <taxon>Streptophyta</taxon>
        <taxon>Embryophyta</taxon>
        <taxon>Tracheophyta</taxon>
        <taxon>Spermatophyta</taxon>
        <taxon>Magnoliopsida</taxon>
        <taxon>eudicotyledons</taxon>
        <taxon>Gunneridae</taxon>
        <taxon>Pentapetalae</taxon>
        <taxon>rosids</taxon>
        <taxon>malvids</taxon>
        <taxon>Malvales</taxon>
        <taxon>Malvaceae</taxon>
        <taxon>Malvoideae</taxon>
        <taxon>Gossypium</taxon>
    </lineage>
</organism>
<protein>
    <recommendedName>
        <fullName evidence="4">Secreted protein</fullName>
    </recommendedName>
</protein>
<evidence type="ECO:0000313" key="2">
    <source>
        <dbReference type="EMBL" id="TYG59520.1"/>
    </source>
</evidence>
<keyword evidence="1" id="KW-0732">Signal</keyword>
<keyword evidence="3" id="KW-1185">Reference proteome</keyword>
<accession>A0A5D2BSW3</accession>
<name>A0A5D2BSW3_GOSDA</name>
<sequence>MWFRPIKLKYCCLLPLFFPLLIKSLSVCHLGFPFPYSLTNGDSHQCKYGGQTLPSSGGWPPDLAVKPSVLVSRTPFTVVSDLVVKEDTLNCMWVRLFCSKLRMGGLDHSKLRFRIFESSDYVFPEFGPFKLKFFGFVRS</sequence>
<evidence type="ECO:0000313" key="3">
    <source>
        <dbReference type="Proteomes" id="UP000323506"/>
    </source>
</evidence>
<reference evidence="2 3" key="1">
    <citation type="submission" date="2019-06" db="EMBL/GenBank/DDBJ databases">
        <title>WGS assembly of Gossypium darwinii.</title>
        <authorList>
            <person name="Chen Z.J."/>
            <person name="Sreedasyam A."/>
            <person name="Ando A."/>
            <person name="Song Q."/>
            <person name="De L."/>
            <person name="Hulse-Kemp A."/>
            <person name="Ding M."/>
            <person name="Ye W."/>
            <person name="Kirkbride R."/>
            <person name="Jenkins J."/>
            <person name="Plott C."/>
            <person name="Lovell J."/>
            <person name="Lin Y.-M."/>
            <person name="Vaughn R."/>
            <person name="Liu B."/>
            <person name="Li W."/>
            <person name="Simpson S."/>
            <person name="Scheffler B."/>
            <person name="Saski C."/>
            <person name="Grover C."/>
            <person name="Hu G."/>
            <person name="Conover J."/>
            <person name="Carlson J."/>
            <person name="Shu S."/>
            <person name="Boston L."/>
            <person name="Williams M."/>
            <person name="Peterson D."/>
            <person name="Mcgee K."/>
            <person name="Jones D."/>
            <person name="Wendel J."/>
            <person name="Stelly D."/>
            <person name="Grimwood J."/>
            <person name="Schmutz J."/>
        </authorList>
    </citation>
    <scope>NUCLEOTIDE SEQUENCE [LARGE SCALE GENOMIC DNA]</scope>
    <source>
        <strain evidence="2">1808015.09</strain>
    </source>
</reference>
<dbReference type="Proteomes" id="UP000323506">
    <property type="component" value="Chromosome D08"/>
</dbReference>
<evidence type="ECO:0000256" key="1">
    <source>
        <dbReference type="SAM" id="SignalP"/>
    </source>
</evidence>
<dbReference type="AlphaFoldDB" id="A0A5D2BSW3"/>
<feature type="chain" id="PRO_5022803448" description="Secreted protein" evidence="1">
    <location>
        <begin position="25"/>
        <end position="139"/>
    </location>
</feature>
<gene>
    <name evidence="2" type="ORF">ES288_D08G309500v1</name>
</gene>